<protein>
    <submittedName>
        <fullName evidence="1">Thermolabile L-asparaginase</fullName>
    </submittedName>
</protein>
<comment type="caution">
    <text evidence="1">The sequence shown here is derived from an EMBL/GenBank/DDBJ whole genome shotgun (WGS) entry which is preliminary data.</text>
</comment>
<gene>
    <name evidence="1" type="ORF">B0I35DRAFT_420906</name>
</gene>
<proteinExistence type="predicted"/>
<dbReference type="Pfam" id="PF06089">
    <property type="entry name" value="Asparaginase_II"/>
    <property type="match status" value="1"/>
</dbReference>
<keyword evidence="2" id="KW-1185">Reference proteome</keyword>
<dbReference type="EMBL" id="JAGPNK010000002">
    <property type="protein sequence ID" value="KAH7325666.1"/>
    <property type="molecule type" value="Genomic_DNA"/>
</dbReference>
<accession>A0A8K0WUJ4</accession>
<organism evidence="1 2">
    <name type="scientific">Stachybotrys elegans</name>
    <dbReference type="NCBI Taxonomy" id="80388"/>
    <lineage>
        <taxon>Eukaryota</taxon>
        <taxon>Fungi</taxon>
        <taxon>Dikarya</taxon>
        <taxon>Ascomycota</taxon>
        <taxon>Pezizomycotina</taxon>
        <taxon>Sordariomycetes</taxon>
        <taxon>Hypocreomycetidae</taxon>
        <taxon>Hypocreales</taxon>
        <taxon>Stachybotryaceae</taxon>
        <taxon>Stachybotrys</taxon>
    </lineage>
</organism>
<reference evidence="1" key="1">
    <citation type="journal article" date="2021" name="Nat. Commun.">
        <title>Genetic determinants of endophytism in the Arabidopsis root mycobiome.</title>
        <authorList>
            <person name="Mesny F."/>
            <person name="Miyauchi S."/>
            <person name="Thiergart T."/>
            <person name="Pickel B."/>
            <person name="Atanasova L."/>
            <person name="Karlsson M."/>
            <person name="Huettel B."/>
            <person name="Barry K.W."/>
            <person name="Haridas S."/>
            <person name="Chen C."/>
            <person name="Bauer D."/>
            <person name="Andreopoulos W."/>
            <person name="Pangilinan J."/>
            <person name="LaButti K."/>
            <person name="Riley R."/>
            <person name="Lipzen A."/>
            <person name="Clum A."/>
            <person name="Drula E."/>
            <person name="Henrissat B."/>
            <person name="Kohler A."/>
            <person name="Grigoriev I.V."/>
            <person name="Martin F.M."/>
            <person name="Hacquard S."/>
        </authorList>
    </citation>
    <scope>NUCLEOTIDE SEQUENCE</scope>
    <source>
        <strain evidence="1">MPI-CAGE-CH-0235</strain>
    </source>
</reference>
<name>A0A8K0WUJ4_9HYPO</name>
<dbReference type="PANTHER" id="PTHR42110:SF1">
    <property type="entry name" value="L-ASPARAGINASE, PUTATIVE (AFU_ORTHOLOGUE AFUA_3G11890)-RELATED"/>
    <property type="match status" value="1"/>
</dbReference>
<sequence length="355" mass="38090">MKGSHQDIVISDRGGIVENTHAVHAAVVDSTGRLLFSLGNPSRLTLARSAVKPAQTLAVLETGAHETFDFDEADVALMCASHNGEDRHVDRARAILAKVQAKEEDLRCGGHASLSDQVNRQWANQGITPSAIHNNCSGKHAGMIGAARALGVDTSTYHQPDHPVQERLKKIVEELSGLSAADVRWAIDGCNLPAPATPLFGMARLFASFADAVDKVDNNEPVNSRQILQAKIFNAMTRYPEMVGGEGRFCTDLMRTYHGSLIGKVGADGFYGVGIRTSARPARIAGTGGIGIAVKIEDGSREILYAVVAEILRQLEIGEPAMREALSQFHLSDRRNTAGVLIGSLTYKFNLASQS</sequence>
<dbReference type="Proteomes" id="UP000813444">
    <property type="component" value="Unassembled WGS sequence"/>
</dbReference>
<dbReference type="PANTHER" id="PTHR42110">
    <property type="entry name" value="L-ASPARAGINASE, PUTATIVE (AFU_ORTHOLOGUE AFUA_3G11890)-RELATED"/>
    <property type="match status" value="1"/>
</dbReference>
<dbReference type="OrthoDB" id="2588474at2759"/>
<evidence type="ECO:0000313" key="2">
    <source>
        <dbReference type="Proteomes" id="UP000813444"/>
    </source>
</evidence>
<evidence type="ECO:0000313" key="1">
    <source>
        <dbReference type="EMBL" id="KAH7325666.1"/>
    </source>
</evidence>
<dbReference type="AlphaFoldDB" id="A0A8K0WUJ4"/>
<dbReference type="InterPro" id="IPR010349">
    <property type="entry name" value="Asparaginase_II"/>
</dbReference>